<dbReference type="InterPro" id="IPR051343">
    <property type="entry name" value="G-type_lectin_kinases/EP1-like"/>
</dbReference>
<feature type="domain" description="Apple" evidence="11">
    <location>
        <begin position="342"/>
        <end position="427"/>
    </location>
</feature>
<keyword evidence="8" id="KW-1133">Transmembrane helix</keyword>
<dbReference type="InterPro" id="IPR003609">
    <property type="entry name" value="Pan_app"/>
</dbReference>
<name>A0AAD8VRK6_LOLMU</name>
<dbReference type="PANTHER" id="PTHR47976">
    <property type="entry name" value="G-TYPE LECTIN S-RECEPTOR-LIKE SERINE/THREONINE-PROTEIN KINASE SD2-5"/>
    <property type="match status" value="1"/>
</dbReference>
<feature type="signal peptide" evidence="9">
    <location>
        <begin position="1"/>
        <end position="27"/>
    </location>
</feature>
<evidence type="ECO:0000259" key="11">
    <source>
        <dbReference type="PROSITE" id="PS50948"/>
    </source>
</evidence>
<proteinExistence type="predicted"/>
<dbReference type="Pfam" id="PF00024">
    <property type="entry name" value="PAN_1"/>
    <property type="match status" value="1"/>
</dbReference>
<evidence type="ECO:0000313" key="13">
    <source>
        <dbReference type="Proteomes" id="UP001231189"/>
    </source>
</evidence>
<reference evidence="12" key="1">
    <citation type="submission" date="2023-07" db="EMBL/GenBank/DDBJ databases">
        <title>A chromosome-level genome assembly of Lolium multiflorum.</title>
        <authorList>
            <person name="Chen Y."/>
            <person name="Copetti D."/>
            <person name="Kolliker R."/>
            <person name="Studer B."/>
        </authorList>
    </citation>
    <scope>NUCLEOTIDE SEQUENCE</scope>
    <source>
        <strain evidence="12">02402/16</strain>
        <tissue evidence="12">Leaf</tissue>
    </source>
</reference>
<evidence type="ECO:0000256" key="6">
    <source>
        <dbReference type="ARBA" id="ARBA00047899"/>
    </source>
</evidence>
<comment type="caution">
    <text evidence="12">The sequence shown here is derived from an EMBL/GenBank/DDBJ whole genome shotgun (WGS) entry which is preliminary data.</text>
</comment>
<evidence type="ECO:0000256" key="4">
    <source>
        <dbReference type="ARBA" id="ARBA00023157"/>
    </source>
</evidence>
<gene>
    <name evidence="12" type="ORF">QYE76_022679</name>
</gene>
<organism evidence="12 13">
    <name type="scientific">Lolium multiflorum</name>
    <name type="common">Italian ryegrass</name>
    <name type="synonym">Lolium perenne subsp. multiflorum</name>
    <dbReference type="NCBI Taxonomy" id="4521"/>
    <lineage>
        <taxon>Eukaryota</taxon>
        <taxon>Viridiplantae</taxon>
        <taxon>Streptophyta</taxon>
        <taxon>Embryophyta</taxon>
        <taxon>Tracheophyta</taxon>
        <taxon>Spermatophyta</taxon>
        <taxon>Magnoliopsida</taxon>
        <taxon>Liliopsida</taxon>
        <taxon>Poales</taxon>
        <taxon>Poaceae</taxon>
        <taxon>BOP clade</taxon>
        <taxon>Pooideae</taxon>
        <taxon>Poodae</taxon>
        <taxon>Poeae</taxon>
        <taxon>Poeae Chloroplast Group 2 (Poeae type)</taxon>
        <taxon>Loliodinae</taxon>
        <taxon>Loliinae</taxon>
        <taxon>Lolium</taxon>
    </lineage>
</organism>
<evidence type="ECO:0000259" key="10">
    <source>
        <dbReference type="PROSITE" id="PS50927"/>
    </source>
</evidence>
<comment type="catalytic activity">
    <reaction evidence="7">
        <text>L-seryl-[protein] + ATP = O-phospho-L-seryl-[protein] + ADP + H(+)</text>
        <dbReference type="Rhea" id="RHEA:17989"/>
        <dbReference type="Rhea" id="RHEA-COMP:9863"/>
        <dbReference type="Rhea" id="RHEA-COMP:11604"/>
        <dbReference type="ChEBI" id="CHEBI:15378"/>
        <dbReference type="ChEBI" id="CHEBI:29999"/>
        <dbReference type="ChEBI" id="CHEBI:30616"/>
        <dbReference type="ChEBI" id="CHEBI:83421"/>
        <dbReference type="ChEBI" id="CHEBI:456216"/>
        <dbReference type="EC" id="2.7.11.1"/>
    </reaction>
</comment>
<dbReference type="EC" id="2.7.11.1" evidence="2"/>
<keyword evidence="8" id="KW-0812">Transmembrane</keyword>
<dbReference type="GO" id="GO:0051707">
    <property type="term" value="P:response to other organism"/>
    <property type="evidence" value="ECO:0007669"/>
    <property type="project" value="UniProtKB-ARBA"/>
</dbReference>
<dbReference type="PROSITE" id="PS50948">
    <property type="entry name" value="PAN"/>
    <property type="match status" value="1"/>
</dbReference>
<dbReference type="SMART" id="SM00108">
    <property type="entry name" value="B_lectin"/>
    <property type="match status" value="1"/>
</dbReference>
<evidence type="ECO:0000256" key="8">
    <source>
        <dbReference type="SAM" id="Phobius"/>
    </source>
</evidence>
<feature type="domain" description="Bulb-type lectin" evidence="10">
    <location>
        <begin position="33"/>
        <end position="161"/>
    </location>
</feature>
<sequence length="511" mass="54827">MEAAMAAKRIAMVCMAAAALLVSFGVGADEAAPTAAASSKELQRGFSVAHDTSYSQFQPVLSDPTGVFALGFLRINSTMLDLAVLHLPSAFPLWRAIPDRPAQWSAAASLSFNGSLVLTDRATNQVLWSTGAAAGDSAVLLNTSNLQIRSDGSPGVVWQSFDYPSDTIVQHQNLTSSAALRTTDRRFAMRLESNYFGLYIEPPPSSSGGVAAAMYLKHTALEAKAQIVTGGGPIYARVEPDGYLAMYQKEGDPADVMSFDTFNHAIRAFRRMTLEPDANLRAYYWDGSRWVLDYTAITDSCELPTTCGAYSVCVPPSGRCACLANATDGSGCAAAPVGNGLCGTTGREVGGLYWELRKQGVEPANKEQLGFEHALSAEDCEARCARNCNCWGAVYSNSTGYCYLMDYPAQLMVAADERKVGYFKVRSMEEAVERGGRATGVTVALLTVGVAVLVAAAAFGAYRVWDRRRRTEAEMRRQLGADGDGLSPGPYKNLGSFSSVELSSSFNSFRR</sequence>
<protein>
    <recommendedName>
        <fullName evidence="2">non-specific serine/threonine protein kinase</fullName>
        <ecNumber evidence="2">2.7.11.1</ecNumber>
    </recommendedName>
</protein>
<keyword evidence="8" id="KW-0472">Membrane</keyword>
<evidence type="ECO:0000256" key="7">
    <source>
        <dbReference type="ARBA" id="ARBA00048679"/>
    </source>
</evidence>
<dbReference type="Pfam" id="PF01453">
    <property type="entry name" value="B_lectin"/>
    <property type="match status" value="1"/>
</dbReference>
<dbReference type="EMBL" id="JAUUTY010000006">
    <property type="protein sequence ID" value="KAK1617162.1"/>
    <property type="molecule type" value="Genomic_DNA"/>
</dbReference>
<dbReference type="SUPFAM" id="SSF51110">
    <property type="entry name" value="alpha-D-mannose-specific plant lectins"/>
    <property type="match status" value="1"/>
</dbReference>
<feature type="transmembrane region" description="Helical" evidence="8">
    <location>
        <begin position="443"/>
        <end position="465"/>
    </location>
</feature>
<evidence type="ECO:0000313" key="12">
    <source>
        <dbReference type="EMBL" id="KAK1617162.1"/>
    </source>
</evidence>
<keyword evidence="4" id="KW-1015">Disulfide bond</keyword>
<dbReference type="Pfam" id="PF00954">
    <property type="entry name" value="S_locus_glycop"/>
    <property type="match status" value="1"/>
</dbReference>
<accession>A0AAD8VRK6</accession>
<dbReference type="PROSITE" id="PS50927">
    <property type="entry name" value="BULB_LECTIN"/>
    <property type="match status" value="1"/>
</dbReference>
<comment type="catalytic activity">
    <reaction evidence="6">
        <text>L-threonyl-[protein] + ATP = O-phospho-L-threonyl-[protein] + ADP + H(+)</text>
        <dbReference type="Rhea" id="RHEA:46608"/>
        <dbReference type="Rhea" id="RHEA-COMP:11060"/>
        <dbReference type="Rhea" id="RHEA-COMP:11605"/>
        <dbReference type="ChEBI" id="CHEBI:15378"/>
        <dbReference type="ChEBI" id="CHEBI:30013"/>
        <dbReference type="ChEBI" id="CHEBI:30616"/>
        <dbReference type="ChEBI" id="CHEBI:61977"/>
        <dbReference type="ChEBI" id="CHEBI:456216"/>
        <dbReference type="EC" id="2.7.11.1"/>
    </reaction>
</comment>
<keyword evidence="13" id="KW-1185">Reference proteome</keyword>
<dbReference type="InterPro" id="IPR001480">
    <property type="entry name" value="Bulb-type_lectin_dom"/>
</dbReference>
<evidence type="ECO:0000256" key="9">
    <source>
        <dbReference type="SAM" id="SignalP"/>
    </source>
</evidence>
<evidence type="ECO:0000256" key="3">
    <source>
        <dbReference type="ARBA" id="ARBA00022729"/>
    </source>
</evidence>
<dbReference type="AlphaFoldDB" id="A0AAD8VRK6"/>
<dbReference type="Proteomes" id="UP001231189">
    <property type="component" value="Unassembled WGS sequence"/>
</dbReference>
<comment type="subcellular location">
    <subcellularLocation>
        <location evidence="1">Membrane</location>
        <topology evidence="1">Single-pass type I membrane protein</topology>
    </subcellularLocation>
</comment>
<dbReference type="InterPro" id="IPR000858">
    <property type="entry name" value="S_locus_glycoprot_dom"/>
</dbReference>
<evidence type="ECO:0000256" key="5">
    <source>
        <dbReference type="ARBA" id="ARBA00023170"/>
    </source>
</evidence>
<dbReference type="GO" id="GO:0048544">
    <property type="term" value="P:recognition of pollen"/>
    <property type="evidence" value="ECO:0007669"/>
    <property type="project" value="InterPro"/>
</dbReference>
<evidence type="ECO:0000256" key="2">
    <source>
        <dbReference type="ARBA" id="ARBA00012513"/>
    </source>
</evidence>
<dbReference type="Gene3D" id="2.90.10.30">
    <property type="match status" value="1"/>
</dbReference>
<dbReference type="InterPro" id="IPR036426">
    <property type="entry name" value="Bulb-type_lectin_dom_sf"/>
</dbReference>
<dbReference type="GO" id="GO:0004674">
    <property type="term" value="F:protein serine/threonine kinase activity"/>
    <property type="evidence" value="ECO:0007669"/>
    <property type="project" value="UniProtKB-EC"/>
</dbReference>
<feature type="chain" id="PRO_5041953741" description="non-specific serine/threonine protein kinase" evidence="9">
    <location>
        <begin position="28"/>
        <end position="511"/>
    </location>
</feature>
<evidence type="ECO:0000256" key="1">
    <source>
        <dbReference type="ARBA" id="ARBA00004479"/>
    </source>
</evidence>
<dbReference type="SUPFAM" id="SSF57414">
    <property type="entry name" value="Hairpin loop containing domain-like"/>
    <property type="match status" value="1"/>
</dbReference>
<dbReference type="GO" id="GO:0016020">
    <property type="term" value="C:membrane"/>
    <property type="evidence" value="ECO:0007669"/>
    <property type="project" value="UniProtKB-SubCell"/>
</dbReference>
<keyword evidence="5" id="KW-0675">Receptor</keyword>
<keyword evidence="3 9" id="KW-0732">Signal</keyword>